<dbReference type="InterPro" id="IPR018968">
    <property type="entry name" value="Phasin"/>
</dbReference>
<dbReference type="AlphaFoldDB" id="A0A1H6IH72"/>
<dbReference type="EMBL" id="FNWO01000010">
    <property type="protein sequence ID" value="SEH46548.1"/>
    <property type="molecule type" value="Genomic_DNA"/>
</dbReference>
<feature type="compositionally biased region" description="Low complexity" evidence="1">
    <location>
        <begin position="21"/>
        <end position="49"/>
    </location>
</feature>
<evidence type="ECO:0000313" key="4">
    <source>
        <dbReference type="Proteomes" id="UP000182983"/>
    </source>
</evidence>
<reference evidence="4" key="1">
    <citation type="submission" date="2016-10" db="EMBL/GenBank/DDBJ databases">
        <authorList>
            <person name="Varghese N."/>
            <person name="Submissions S."/>
        </authorList>
    </citation>
    <scope>NUCLEOTIDE SEQUENCE [LARGE SCALE GENOMIC DNA]</scope>
    <source>
        <strain evidence="4">DSM 13234</strain>
    </source>
</reference>
<proteinExistence type="predicted"/>
<dbReference type="InterPro" id="IPR010127">
    <property type="entry name" value="Phasin_subfam-1"/>
</dbReference>
<gene>
    <name evidence="3" type="ORF">SAMN04244559_02486</name>
</gene>
<accession>A0A1H6IH72</accession>
<dbReference type="NCBIfam" id="TIGR01841">
    <property type="entry name" value="phasin"/>
    <property type="match status" value="1"/>
</dbReference>
<dbReference type="Pfam" id="PF09361">
    <property type="entry name" value="Phasin_2"/>
    <property type="match status" value="1"/>
</dbReference>
<evidence type="ECO:0000259" key="2">
    <source>
        <dbReference type="Pfam" id="PF09361"/>
    </source>
</evidence>
<sequence>MSVPGREETTTEKAKSANDEAPVSSPAAPAAKVAKPAASAPAPASAAPAAVPPLVAPVAEAISAVQAEAVKSLGEAVVVGKETIESVVKVSTDAAAKGYDKALDLGRDQVTAAVKAHGAVYQGYEDAIAFNRDTVEALVKAGTILTKGLHDLTRSLLGLTQIAIEENVAASKALLGARTVQDLIEAQAGLTRVGLDRVAEESTRLSGDSVRLIEDAVAPINDRLNAALDRLLRAA</sequence>
<feature type="compositionally biased region" description="Basic and acidic residues" evidence="1">
    <location>
        <begin position="1"/>
        <end position="18"/>
    </location>
</feature>
<name>A0A1H6IH72_MAGFU</name>
<evidence type="ECO:0000256" key="1">
    <source>
        <dbReference type="SAM" id="MobiDB-lite"/>
    </source>
</evidence>
<feature type="region of interest" description="Disordered" evidence="1">
    <location>
        <begin position="1"/>
        <end position="49"/>
    </location>
</feature>
<evidence type="ECO:0000313" key="3">
    <source>
        <dbReference type="EMBL" id="SEH46548.1"/>
    </source>
</evidence>
<keyword evidence="4" id="KW-1185">Reference proteome</keyword>
<organism evidence="3 4">
    <name type="scientific">Magnetospirillum fulvum</name>
    <name type="common">Rhodospirillum fulvum</name>
    <dbReference type="NCBI Taxonomy" id="1082"/>
    <lineage>
        <taxon>Bacteria</taxon>
        <taxon>Pseudomonadati</taxon>
        <taxon>Pseudomonadota</taxon>
        <taxon>Alphaproteobacteria</taxon>
        <taxon>Rhodospirillales</taxon>
        <taxon>Rhodospirillaceae</taxon>
        <taxon>Magnetospirillum</taxon>
    </lineage>
</organism>
<dbReference type="Proteomes" id="UP000182983">
    <property type="component" value="Unassembled WGS sequence"/>
</dbReference>
<feature type="domain" description="Phasin" evidence="2">
    <location>
        <begin position="126"/>
        <end position="223"/>
    </location>
</feature>
<protein>
    <submittedName>
        <fullName evidence="3">Phasin family protein</fullName>
    </submittedName>
</protein>